<dbReference type="OrthoDB" id="3769880at2759"/>
<evidence type="ECO:0000313" key="2">
    <source>
        <dbReference type="EMBL" id="KAF1946716.1"/>
    </source>
</evidence>
<dbReference type="Gene3D" id="2.60.120.260">
    <property type="entry name" value="Galactose-binding domain-like"/>
    <property type="match status" value="1"/>
</dbReference>
<evidence type="ECO:0000256" key="1">
    <source>
        <dbReference type="SAM" id="SignalP"/>
    </source>
</evidence>
<dbReference type="AlphaFoldDB" id="A0A6A5T7K6"/>
<reference evidence="2" key="1">
    <citation type="journal article" date="2020" name="Stud. Mycol.">
        <title>101 Dothideomycetes genomes: a test case for predicting lifestyles and emergence of pathogens.</title>
        <authorList>
            <person name="Haridas S."/>
            <person name="Albert R."/>
            <person name="Binder M."/>
            <person name="Bloem J."/>
            <person name="Labutti K."/>
            <person name="Salamov A."/>
            <person name="Andreopoulos B."/>
            <person name="Baker S."/>
            <person name="Barry K."/>
            <person name="Bills G."/>
            <person name="Bluhm B."/>
            <person name="Cannon C."/>
            <person name="Castanera R."/>
            <person name="Culley D."/>
            <person name="Daum C."/>
            <person name="Ezra D."/>
            <person name="Gonzalez J."/>
            <person name="Henrissat B."/>
            <person name="Kuo A."/>
            <person name="Liang C."/>
            <person name="Lipzen A."/>
            <person name="Lutzoni F."/>
            <person name="Magnuson J."/>
            <person name="Mondo S."/>
            <person name="Nolan M."/>
            <person name="Ohm R."/>
            <person name="Pangilinan J."/>
            <person name="Park H.-J."/>
            <person name="Ramirez L."/>
            <person name="Alfaro M."/>
            <person name="Sun H."/>
            <person name="Tritt A."/>
            <person name="Yoshinaga Y."/>
            <person name="Zwiers L.-H."/>
            <person name="Turgeon B."/>
            <person name="Goodwin S."/>
            <person name="Spatafora J."/>
            <person name="Crous P."/>
            <person name="Grigoriev I."/>
        </authorList>
    </citation>
    <scope>NUCLEOTIDE SEQUENCE</scope>
    <source>
        <strain evidence="2">CBS 161.51</strain>
    </source>
</reference>
<keyword evidence="3" id="KW-1185">Reference proteome</keyword>
<organism evidence="2 3">
    <name type="scientific">Clathrospora elynae</name>
    <dbReference type="NCBI Taxonomy" id="706981"/>
    <lineage>
        <taxon>Eukaryota</taxon>
        <taxon>Fungi</taxon>
        <taxon>Dikarya</taxon>
        <taxon>Ascomycota</taxon>
        <taxon>Pezizomycotina</taxon>
        <taxon>Dothideomycetes</taxon>
        <taxon>Pleosporomycetidae</taxon>
        <taxon>Pleosporales</taxon>
        <taxon>Diademaceae</taxon>
        <taxon>Clathrospora</taxon>
    </lineage>
</organism>
<sequence>MALLTLPVLVLWTLTLLFALSSALALPMDSADSSSLTKHCTNFLTNPSFEAGELPWLAMVTGSWETRGIWASSSGGHSGSNYYYGLSNSTIETSITLSQSGLSISPGQVNCSAWVASSRPGNMGSTRIEVYLDDVSCAPAVQVGTTGWMKVGGTVGVQDVEGGHTLAVVIVGDVATDEGWSISLDDLSVGSGC</sequence>
<evidence type="ECO:0000313" key="3">
    <source>
        <dbReference type="Proteomes" id="UP000800038"/>
    </source>
</evidence>
<accession>A0A6A5T7K6</accession>
<gene>
    <name evidence="2" type="ORF">EJ02DRAFT_218238</name>
</gene>
<feature type="chain" id="PRO_5025376382" evidence="1">
    <location>
        <begin position="26"/>
        <end position="193"/>
    </location>
</feature>
<keyword evidence="1" id="KW-0732">Signal</keyword>
<dbReference type="EMBL" id="ML976002">
    <property type="protein sequence ID" value="KAF1946716.1"/>
    <property type="molecule type" value="Genomic_DNA"/>
</dbReference>
<feature type="signal peptide" evidence="1">
    <location>
        <begin position="1"/>
        <end position="25"/>
    </location>
</feature>
<protein>
    <submittedName>
        <fullName evidence="2">Uncharacterized protein</fullName>
    </submittedName>
</protein>
<proteinExistence type="predicted"/>
<name>A0A6A5T7K6_9PLEO</name>
<dbReference type="Proteomes" id="UP000800038">
    <property type="component" value="Unassembled WGS sequence"/>
</dbReference>